<accession>A0ABS1XZL4</accession>
<evidence type="ECO:0000313" key="2">
    <source>
        <dbReference type="EMBL" id="MBM0234673.1"/>
    </source>
</evidence>
<reference evidence="2 3" key="1">
    <citation type="submission" date="2021-01" db="EMBL/GenBank/DDBJ databases">
        <title>Draft genome sequence of Micromonospora sp. strain STR1_7.</title>
        <authorList>
            <person name="Karlyshev A."/>
            <person name="Jawad R."/>
        </authorList>
    </citation>
    <scope>NUCLEOTIDE SEQUENCE [LARGE SCALE GENOMIC DNA]</scope>
    <source>
        <strain evidence="2 3">STR1-7</strain>
    </source>
</reference>
<evidence type="ECO:0000313" key="3">
    <source>
        <dbReference type="Proteomes" id="UP000601027"/>
    </source>
</evidence>
<proteinExistence type="predicted"/>
<dbReference type="EMBL" id="JAEVHM010000161">
    <property type="protein sequence ID" value="MBM0234673.1"/>
    <property type="molecule type" value="Genomic_DNA"/>
</dbReference>
<comment type="caution">
    <text evidence="2">The sequence shown here is derived from an EMBL/GenBank/DDBJ whole genome shotgun (WGS) entry which is preliminary data.</text>
</comment>
<keyword evidence="3" id="KW-1185">Reference proteome</keyword>
<dbReference type="Proteomes" id="UP000601027">
    <property type="component" value="Unassembled WGS sequence"/>
</dbReference>
<evidence type="ECO:0000256" key="1">
    <source>
        <dbReference type="SAM" id="MobiDB-lite"/>
    </source>
</evidence>
<name>A0ABS1XZL4_9ACTN</name>
<sequence>MNAATRLVSSQALACGRRGGVSRQEMPSRSMTSRGRCRTRCPASADER</sequence>
<feature type="region of interest" description="Disordered" evidence="1">
    <location>
        <begin position="15"/>
        <end position="48"/>
    </location>
</feature>
<protein>
    <submittedName>
        <fullName evidence="2">Uncharacterized protein</fullName>
    </submittedName>
</protein>
<organism evidence="2 3">
    <name type="scientific">Micromonospora parastrephiae</name>
    <dbReference type="NCBI Taxonomy" id="2806101"/>
    <lineage>
        <taxon>Bacteria</taxon>
        <taxon>Bacillati</taxon>
        <taxon>Actinomycetota</taxon>
        <taxon>Actinomycetes</taxon>
        <taxon>Micromonosporales</taxon>
        <taxon>Micromonosporaceae</taxon>
        <taxon>Micromonospora</taxon>
    </lineage>
</organism>
<gene>
    <name evidence="2" type="ORF">JNW91_24345</name>
</gene>